<dbReference type="EMBL" id="JABXXO010000009">
    <property type="protein sequence ID" value="KAF7770771.1"/>
    <property type="molecule type" value="Genomic_DNA"/>
</dbReference>
<dbReference type="AlphaFoldDB" id="A0A8H7CAC3"/>
<feature type="compositionally biased region" description="Polar residues" evidence="1">
    <location>
        <begin position="1"/>
        <end position="10"/>
    </location>
</feature>
<evidence type="ECO:0000313" key="2">
    <source>
        <dbReference type="EMBL" id="KAF7770771.1"/>
    </source>
</evidence>
<accession>A0A8H7CAC3</accession>
<organism evidence="2 3">
    <name type="scientific">Agaricus bisporus var. burnettii</name>
    <dbReference type="NCBI Taxonomy" id="192524"/>
    <lineage>
        <taxon>Eukaryota</taxon>
        <taxon>Fungi</taxon>
        <taxon>Dikarya</taxon>
        <taxon>Basidiomycota</taxon>
        <taxon>Agaricomycotina</taxon>
        <taxon>Agaricomycetes</taxon>
        <taxon>Agaricomycetidae</taxon>
        <taxon>Agaricales</taxon>
        <taxon>Agaricineae</taxon>
        <taxon>Agaricaceae</taxon>
        <taxon>Agaricus</taxon>
    </lineage>
</organism>
<proteinExistence type="predicted"/>
<comment type="caution">
    <text evidence="2">The sequence shown here is derived from an EMBL/GenBank/DDBJ whole genome shotgun (WGS) entry which is preliminary data.</text>
</comment>
<protein>
    <submittedName>
        <fullName evidence="2">Uncharacterized protein</fullName>
    </submittedName>
</protein>
<sequence length="105" mass="11420">MPPLTPQATLSKRALSGGSQVNTPISARRLKKKAKESWESQQSCLVCSQPVPEKEGTAHKACTALNVSVLLDGGKIKKLVKRDEKTRKLVCPNNLTQRACPMLVP</sequence>
<dbReference type="Proteomes" id="UP000629468">
    <property type="component" value="Unassembled WGS sequence"/>
</dbReference>
<name>A0A8H7CAC3_AGABI</name>
<evidence type="ECO:0000256" key="1">
    <source>
        <dbReference type="SAM" id="MobiDB-lite"/>
    </source>
</evidence>
<feature type="region of interest" description="Disordered" evidence="1">
    <location>
        <begin position="1"/>
        <end position="33"/>
    </location>
</feature>
<reference evidence="2 3" key="1">
    <citation type="journal article" name="Sci. Rep.">
        <title>Telomere-to-telomere assembled and centromere annotated genomes of the two main subspecies of the button mushroom Agaricus bisporus reveal especially polymorphic chromosome ends.</title>
        <authorList>
            <person name="Sonnenberg A.S.M."/>
            <person name="Sedaghat-Telgerd N."/>
            <person name="Lavrijssen B."/>
            <person name="Ohm R.A."/>
            <person name="Hendrickx P.M."/>
            <person name="Scholtmeijer K."/>
            <person name="Baars J.J.P."/>
            <person name="van Peer A."/>
        </authorList>
    </citation>
    <scope>NUCLEOTIDE SEQUENCE [LARGE SCALE GENOMIC DNA]</scope>
    <source>
        <strain evidence="2 3">H119_p4</strain>
    </source>
</reference>
<gene>
    <name evidence="2" type="ORF">Agabi119p4_6745</name>
</gene>
<evidence type="ECO:0000313" key="3">
    <source>
        <dbReference type="Proteomes" id="UP000629468"/>
    </source>
</evidence>